<keyword evidence="7" id="KW-1278">Translocase</keyword>
<dbReference type="InterPro" id="IPR005714">
    <property type="entry name" value="ATPase_T3SS_FliI/YscN"/>
</dbReference>
<dbReference type="EMBL" id="FWXB01000005">
    <property type="protein sequence ID" value="SMC11873.1"/>
    <property type="molecule type" value="Genomic_DNA"/>
</dbReference>
<dbReference type="GO" id="GO:0005737">
    <property type="term" value="C:cytoplasm"/>
    <property type="evidence" value="ECO:0007669"/>
    <property type="project" value="UniProtKB-SubCell"/>
</dbReference>
<dbReference type="Proteomes" id="UP000193224">
    <property type="component" value="Unassembled WGS sequence"/>
</dbReference>
<dbReference type="GO" id="GO:0030257">
    <property type="term" value="C:type III protein secretion system complex"/>
    <property type="evidence" value="ECO:0007669"/>
    <property type="project" value="InterPro"/>
</dbReference>
<dbReference type="InterPro" id="IPR040627">
    <property type="entry name" value="T3SS_ATPase_C"/>
</dbReference>
<sequence>MTKSGLACLQAEISTLRAERVIGRVRAVQGNTLKIGGLDHQARLGDRIRVVRRDGGRLSGEVQQLEEDGVLMLPDETPTGVSLGDRAALLEASTIAPADSWIGRIIDPYGQPLDSRPLLRGPEARPLRAAPPAAAQRKPLGDRLETGMAAFNTLLPIVRGQRLGLFAGSGVGKSNLLAHLGQQMEADIVVFALIGERGRELRDFVENVLGPEGMQRSIIVAATSDKSPLVRRRCAWTAMSVAEHFRDQGAHVLFLADSITRFAEAHREVATAVGEMPALRGFPASTAHMITSLCERAGPGEDGSGDITSLLSVLVAGSDMDEPVADILRGVLDGHIVLDRQIAERGRYPAIDLLRSVSRSLPAAATDIENQTILNVRRLLGAYARSETMIKAGLYAEGTDTELDQAIRVWADLDSFLAEKEAVSVQNSFDRLSLILRRSGQSRPAVGSKADGQLGH</sequence>
<dbReference type="EC" id="3.6.3.14" evidence="10"/>
<dbReference type="InterPro" id="IPR027417">
    <property type="entry name" value="P-loop_NTPase"/>
</dbReference>
<dbReference type="InterPro" id="IPR050053">
    <property type="entry name" value="ATPase_alpha/beta_chains"/>
</dbReference>
<evidence type="ECO:0000256" key="6">
    <source>
        <dbReference type="ARBA" id="ARBA00022927"/>
    </source>
</evidence>
<gene>
    <name evidence="10" type="primary">fliI</name>
    <name evidence="10" type="ORF">ROA7745_01693</name>
</gene>
<keyword evidence="5" id="KW-0067">ATP-binding</keyword>
<dbReference type="Pfam" id="PF00006">
    <property type="entry name" value="ATP-synt_ab"/>
    <property type="match status" value="1"/>
</dbReference>
<dbReference type="Pfam" id="PF18269">
    <property type="entry name" value="T3SS_ATPase_C"/>
    <property type="match status" value="1"/>
</dbReference>
<dbReference type="OrthoDB" id="9801639at2"/>
<name>A0A1X7BQM4_9RHOB</name>
<dbReference type="AlphaFoldDB" id="A0A1X7BQM4"/>
<evidence type="ECO:0000256" key="3">
    <source>
        <dbReference type="ARBA" id="ARBA00022490"/>
    </source>
</evidence>
<evidence type="ECO:0000259" key="9">
    <source>
        <dbReference type="SMART" id="SM00382"/>
    </source>
</evidence>
<dbReference type="FunFam" id="3.40.50.12240:FF:000002">
    <property type="entry name" value="Flagellum-specific ATP synthase FliI"/>
    <property type="match status" value="1"/>
</dbReference>
<evidence type="ECO:0000256" key="2">
    <source>
        <dbReference type="ARBA" id="ARBA00022448"/>
    </source>
</evidence>
<dbReference type="PANTHER" id="PTHR15184">
    <property type="entry name" value="ATP SYNTHASE"/>
    <property type="match status" value="1"/>
</dbReference>
<dbReference type="InterPro" id="IPR000194">
    <property type="entry name" value="ATPase_F1/V1/A1_a/bsu_nucl-bd"/>
</dbReference>
<dbReference type="RefSeq" id="WP_085799842.1">
    <property type="nucleotide sequence ID" value="NZ_FWXB01000005.1"/>
</dbReference>
<keyword evidence="6" id="KW-0653">Protein transport</keyword>
<evidence type="ECO:0000256" key="8">
    <source>
        <dbReference type="SAM" id="MobiDB-lite"/>
    </source>
</evidence>
<dbReference type="GO" id="GO:0016887">
    <property type="term" value="F:ATP hydrolysis activity"/>
    <property type="evidence" value="ECO:0007669"/>
    <property type="project" value="InterPro"/>
</dbReference>
<dbReference type="NCBIfam" id="TIGR01026">
    <property type="entry name" value="fliI_yscN"/>
    <property type="match status" value="1"/>
</dbReference>
<comment type="subcellular location">
    <subcellularLocation>
        <location evidence="1">Cytoplasm</location>
    </subcellularLocation>
</comment>
<keyword evidence="11" id="KW-1185">Reference proteome</keyword>
<protein>
    <submittedName>
        <fullName evidence="10">Flagellum-specific ATP synthase</fullName>
        <ecNumber evidence="10">3.6.3.14</ecNumber>
    </submittedName>
</protein>
<keyword evidence="4" id="KW-0547">Nucleotide-binding</keyword>
<evidence type="ECO:0000313" key="11">
    <source>
        <dbReference type="Proteomes" id="UP000193224"/>
    </source>
</evidence>
<dbReference type="GO" id="GO:0005524">
    <property type="term" value="F:ATP binding"/>
    <property type="evidence" value="ECO:0007669"/>
    <property type="project" value="UniProtKB-KW"/>
</dbReference>
<accession>A0A1X7BQM4</accession>
<evidence type="ECO:0000256" key="4">
    <source>
        <dbReference type="ARBA" id="ARBA00022741"/>
    </source>
</evidence>
<keyword evidence="2" id="KW-0813">Transport</keyword>
<dbReference type="GO" id="GO:0046933">
    <property type="term" value="F:proton-transporting ATP synthase activity, rotational mechanism"/>
    <property type="evidence" value="ECO:0007669"/>
    <property type="project" value="TreeGrafter"/>
</dbReference>
<feature type="region of interest" description="Disordered" evidence="8">
    <location>
        <begin position="116"/>
        <end position="137"/>
    </location>
</feature>
<dbReference type="InterPro" id="IPR003593">
    <property type="entry name" value="AAA+_ATPase"/>
</dbReference>
<keyword evidence="3" id="KW-0963">Cytoplasm</keyword>
<dbReference type="PANTHER" id="PTHR15184:SF9">
    <property type="entry name" value="SPI-1 TYPE 3 SECRETION SYSTEM ATPASE"/>
    <property type="match status" value="1"/>
</dbReference>
<evidence type="ECO:0000256" key="5">
    <source>
        <dbReference type="ARBA" id="ARBA00022840"/>
    </source>
</evidence>
<dbReference type="GO" id="GO:0030254">
    <property type="term" value="P:protein secretion by the type III secretion system"/>
    <property type="evidence" value="ECO:0007669"/>
    <property type="project" value="InterPro"/>
</dbReference>
<feature type="domain" description="AAA+ ATPase" evidence="9">
    <location>
        <begin position="159"/>
        <end position="343"/>
    </location>
</feature>
<dbReference type="SMART" id="SM00382">
    <property type="entry name" value="AAA"/>
    <property type="match status" value="1"/>
</dbReference>
<dbReference type="SUPFAM" id="SSF52540">
    <property type="entry name" value="P-loop containing nucleoside triphosphate hydrolases"/>
    <property type="match status" value="1"/>
</dbReference>
<evidence type="ECO:0000313" key="10">
    <source>
        <dbReference type="EMBL" id="SMC11873.1"/>
    </source>
</evidence>
<keyword evidence="10" id="KW-0378">Hydrolase</keyword>
<evidence type="ECO:0000256" key="1">
    <source>
        <dbReference type="ARBA" id="ARBA00004496"/>
    </source>
</evidence>
<proteinExistence type="predicted"/>
<organism evidence="10 11">
    <name type="scientific">Roseovarius aestuarii</name>
    <dbReference type="NCBI Taxonomy" id="475083"/>
    <lineage>
        <taxon>Bacteria</taxon>
        <taxon>Pseudomonadati</taxon>
        <taxon>Pseudomonadota</taxon>
        <taxon>Alphaproteobacteria</taxon>
        <taxon>Rhodobacterales</taxon>
        <taxon>Roseobacteraceae</taxon>
        <taxon>Roseovarius</taxon>
    </lineage>
</organism>
<feature type="compositionally biased region" description="Low complexity" evidence="8">
    <location>
        <begin position="127"/>
        <end position="137"/>
    </location>
</feature>
<evidence type="ECO:0000256" key="7">
    <source>
        <dbReference type="ARBA" id="ARBA00022967"/>
    </source>
</evidence>
<reference evidence="10 11" key="1">
    <citation type="submission" date="2017-03" db="EMBL/GenBank/DDBJ databases">
        <authorList>
            <person name="Afonso C.L."/>
            <person name="Miller P.J."/>
            <person name="Scott M.A."/>
            <person name="Spackman E."/>
            <person name="Goraichik I."/>
            <person name="Dimitrov K.M."/>
            <person name="Suarez D.L."/>
            <person name="Swayne D.E."/>
        </authorList>
    </citation>
    <scope>NUCLEOTIDE SEQUENCE [LARGE SCALE GENOMIC DNA]</scope>
    <source>
        <strain evidence="10 11">CECT 7745</strain>
    </source>
</reference>
<dbReference type="Gene3D" id="3.40.50.12240">
    <property type="match status" value="1"/>
</dbReference>